<dbReference type="RefSeq" id="WP_220806396.1">
    <property type="nucleotide sequence ID" value="NZ_BPMK01000001.1"/>
</dbReference>
<dbReference type="PANTHER" id="PTHR36985">
    <property type="entry name" value="TRANSLOCATION AND ASSEMBLY MODULE SUBUNIT TAMB"/>
    <property type="match status" value="1"/>
</dbReference>
<dbReference type="EMBL" id="BPMK01000001">
    <property type="protein sequence ID" value="GIZ50216.1"/>
    <property type="molecule type" value="Genomic_DNA"/>
</dbReference>
<reference evidence="7 8" key="1">
    <citation type="journal article" date="2022" name="Int. J. Syst. Evol. Microbiol.">
        <title>Noviherbaspirillum aridicola sp. nov., isolated from an arid soil in Pakistan.</title>
        <authorList>
            <person name="Khan I.U."/>
            <person name="Saqib M."/>
            <person name="Amin A."/>
            <person name="Hussain F."/>
            <person name="Li L."/>
            <person name="Liu Y.H."/>
            <person name="Fang B.Z."/>
            <person name="Ahmed I."/>
            <person name="Li W.J."/>
        </authorList>
    </citation>
    <scope>NUCLEOTIDE SEQUENCE [LARGE SCALE GENOMIC DNA]</scope>
    <source>
        <strain evidence="7 8">NCCP-691</strain>
    </source>
</reference>
<evidence type="ECO:0000256" key="4">
    <source>
        <dbReference type="ARBA" id="ARBA00023136"/>
    </source>
</evidence>
<feature type="domain" description="Translocation and assembly module TamB C-terminal" evidence="6">
    <location>
        <begin position="958"/>
        <end position="1296"/>
    </location>
</feature>
<keyword evidence="2" id="KW-0812">Transmembrane</keyword>
<protein>
    <submittedName>
        <fullName evidence="7">DUF490 domain-containing protein</fullName>
    </submittedName>
</protein>
<keyword evidence="8" id="KW-1185">Reference proteome</keyword>
<feature type="compositionally biased region" description="Basic and acidic residues" evidence="5">
    <location>
        <begin position="1045"/>
        <end position="1060"/>
    </location>
</feature>
<keyword evidence="4" id="KW-0472">Membrane</keyword>
<evidence type="ECO:0000313" key="8">
    <source>
        <dbReference type="Proteomes" id="UP000887222"/>
    </source>
</evidence>
<sequence length="1301" mass="137728">MPTRLPTSQHGRALAWVAGIVAALLLLLAATLLAAWRTETGARMLWQAAQRFAPGKLEGELLGGTLADGLRLRALRYEDAQRSVAVDSVEGAWRLSFSPLALSIDSLALGRVELTQQPTPPEPATMPPSLRLPLALEIRDLRVRELIVREAGKEGGTQLRDLRLQANSDGVRHRLRLQQADTPYGRVRASLNLAGDAPYPLDGAASIEGRVQEQEFRADARLSGSLETLRIDADGGAGKLNGQAGIEASPFAQVPLRRAVVKIDDFNPQALRPDLPEALLRLRATLEPEGTPAELSQLVVRGPVELVNASPGRIDKGRLPLVSADMKVRLDAQRQQIEAVTLKLSGDGELSGKGEMRTDGSGEFSLQARDLDLNALHGALLRTSLDGPLTLRQADGRQTVGLDLADPSMQASADIELTPAQIGVQTARLQSGDTRLDLRGTLARAGNGEFSASGQLQDFNPARFAARMPPAARGKRKFVIPRAQINMSFEAEGALRPELAAALRFDIDDSSYDGLPMAGSGRVSVAGKRLLPSELQLTVAGNDALLKGSFGAPGDRVSFDIDAPALDRLGFGLAGRLRLEGDAAGTIERPVVNAAYRGQDLAFGDHRLAFLEGEASMQGVPGTSPDALIDLDLQARGLRSGDLALDSISADLDGSYARHTLRAEAEGKLRGQALALSTSARGRLRETPQGLAWDGTLDTLENRTQPRIALGAPLPLALAPGFVEAGSTRLSIAQADIALQQLRYDHGRLRTAGGFSALDVGRLLALQQQFTGKAAPVSTSLVLDGSWDLSLAETGSGFLRIDRRSGDVSIPGAAGERPLGLSTLSLRADLQGESLVFAARTEAARIGSVRADGRLQLQRSGELLAPGPDSPLDARVVAEVPRLQSIAALAGPRIALDGAISADISITGTASSPRLAGRVDGERLALTLYDQGVRLSDGTAHLVLRDNIVELREVLFHGGEGTLRATGSIDVGNGGEDLRARIVADRLQLLASPSGRLTISGQAEAAQADGQTLVSGKFVVDRALFSLPEKSAPRLDDDVVVIRGDRPQPARREQPGDKRASPLSPRVDVVVDLGRNFRFEGAGAELRLAGGLNLRSAPGETPQAIGTVRVAEGTYEAFGAELDIERGLINFQGPLANPNLNILAMRREQEVEAGVLVTGTVQNPRVQLVSEPTVSDEEKLSWLIFGRGGGGAEQGQASAAAQGAALGLLNKFGGARVAKGLGLDELSIGSSEYGMEGSQVVNLGKEITDRLTVGYEQSLAGAESVLKLTYQLSRSWTVVLRGGAVTGIDLSYNKRFDGDRK</sequence>
<proteinExistence type="predicted"/>
<evidence type="ECO:0000256" key="3">
    <source>
        <dbReference type="ARBA" id="ARBA00022989"/>
    </source>
</evidence>
<evidence type="ECO:0000256" key="2">
    <source>
        <dbReference type="ARBA" id="ARBA00022692"/>
    </source>
</evidence>
<evidence type="ECO:0000256" key="5">
    <source>
        <dbReference type="SAM" id="MobiDB-lite"/>
    </source>
</evidence>
<keyword evidence="3" id="KW-1133">Transmembrane helix</keyword>
<comment type="caution">
    <text evidence="7">The sequence shown here is derived from an EMBL/GenBank/DDBJ whole genome shotgun (WGS) entry which is preliminary data.</text>
</comment>
<dbReference type="Proteomes" id="UP000887222">
    <property type="component" value="Unassembled WGS sequence"/>
</dbReference>
<dbReference type="InterPro" id="IPR007452">
    <property type="entry name" value="TamB_C"/>
</dbReference>
<accession>A0ABQ4PZG6</accession>
<gene>
    <name evidence="7" type="ORF">NCCP691_02300</name>
</gene>
<dbReference type="Pfam" id="PF04357">
    <property type="entry name" value="TamB"/>
    <property type="match status" value="1"/>
</dbReference>
<evidence type="ECO:0000256" key="1">
    <source>
        <dbReference type="ARBA" id="ARBA00004167"/>
    </source>
</evidence>
<comment type="subcellular location">
    <subcellularLocation>
        <location evidence="1">Membrane</location>
        <topology evidence="1">Single-pass membrane protein</topology>
    </subcellularLocation>
</comment>
<evidence type="ECO:0000313" key="7">
    <source>
        <dbReference type="EMBL" id="GIZ50216.1"/>
    </source>
</evidence>
<name>A0ABQ4PZG6_9BURK</name>
<evidence type="ECO:0000259" key="6">
    <source>
        <dbReference type="Pfam" id="PF04357"/>
    </source>
</evidence>
<organism evidence="7 8">
    <name type="scientific">Noviherbaspirillum aridicola</name>
    <dbReference type="NCBI Taxonomy" id="2849687"/>
    <lineage>
        <taxon>Bacteria</taxon>
        <taxon>Pseudomonadati</taxon>
        <taxon>Pseudomonadota</taxon>
        <taxon>Betaproteobacteria</taxon>
        <taxon>Burkholderiales</taxon>
        <taxon>Oxalobacteraceae</taxon>
        <taxon>Noviherbaspirillum</taxon>
    </lineage>
</organism>
<dbReference type="PANTHER" id="PTHR36985:SF1">
    <property type="entry name" value="TRANSLOCATION AND ASSEMBLY MODULE SUBUNIT TAMB"/>
    <property type="match status" value="1"/>
</dbReference>
<feature type="region of interest" description="Disordered" evidence="5">
    <location>
        <begin position="1045"/>
        <end position="1064"/>
    </location>
</feature>